<accession>A0A026X047</accession>
<dbReference type="InterPro" id="IPR008906">
    <property type="entry name" value="HATC_C_dom"/>
</dbReference>
<feature type="domain" description="HAT C-terminal dimerisation" evidence="1">
    <location>
        <begin position="2"/>
        <end position="75"/>
    </location>
</feature>
<evidence type="ECO:0000313" key="2">
    <source>
        <dbReference type="EMBL" id="EZA61660.1"/>
    </source>
</evidence>
<keyword evidence="3" id="KW-1185">Reference proteome</keyword>
<organism evidence="2 3">
    <name type="scientific">Ooceraea biroi</name>
    <name type="common">Clonal raider ant</name>
    <name type="synonym">Cerapachys biroi</name>
    <dbReference type="NCBI Taxonomy" id="2015173"/>
    <lineage>
        <taxon>Eukaryota</taxon>
        <taxon>Metazoa</taxon>
        <taxon>Ecdysozoa</taxon>
        <taxon>Arthropoda</taxon>
        <taxon>Hexapoda</taxon>
        <taxon>Insecta</taxon>
        <taxon>Pterygota</taxon>
        <taxon>Neoptera</taxon>
        <taxon>Endopterygota</taxon>
        <taxon>Hymenoptera</taxon>
        <taxon>Apocrita</taxon>
        <taxon>Aculeata</taxon>
        <taxon>Formicoidea</taxon>
        <taxon>Formicidae</taxon>
        <taxon>Dorylinae</taxon>
        <taxon>Ooceraea</taxon>
    </lineage>
</organism>
<name>A0A026X047_OOCBI</name>
<dbReference type="PANTHER" id="PTHR47611:SF3">
    <property type="entry name" value="HAT C-TERMINAL DIMERISATION DOMAIN-CONTAINING PROTEIN"/>
    <property type="match status" value="1"/>
</dbReference>
<evidence type="ECO:0000313" key="3">
    <source>
        <dbReference type="Proteomes" id="UP000053097"/>
    </source>
</evidence>
<proteinExistence type="predicted"/>
<dbReference type="Pfam" id="PF05699">
    <property type="entry name" value="Dimer_Tnp_hAT"/>
    <property type="match status" value="1"/>
</dbReference>
<dbReference type="OMA" id="REIFCAF"/>
<reference evidence="2 3" key="1">
    <citation type="journal article" date="2014" name="Curr. Biol.">
        <title>The genome of the clonal raider ant Cerapachys biroi.</title>
        <authorList>
            <person name="Oxley P.R."/>
            <person name="Ji L."/>
            <person name="Fetter-Pruneda I."/>
            <person name="McKenzie S.K."/>
            <person name="Li C."/>
            <person name="Hu H."/>
            <person name="Zhang G."/>
            <person name="Kronauer D.J."/>
        </authorList>
    </citation>
    <scope>NUCLEOTIDE SEQUENCE [LARGE SCALE GENOMIC DNA]</scope>
</reference>
<sequence>DLKFYLNQPNIPMEDNPVKYWNKYLHSPLSELAKRYLSIVATSVPSERLFSKAGKIITQDRNRLSSKHLQHFLFLCSLPKENWLFIKM</sequence>
<dbReference type="AlphaFoldDB" id="A0A026X047"/>
<dbReference type="EMBL" id="KK107050">
    <property type="protein sequence ID" value="EZA61660.1"/>
    <property type="molecule type" value="Genomic_DNA"/>
</dbReference>
<evidence type="ECO:0000259" key="1">
    <source>
        <dbReference type="Pfam" id="PF05699"/>
    </source>
</evidence>
<protein>
    <recommendedName>
        <fullName evidence="1">HAT C-terminal dimerisation domain-containing protein</fullName>
    </recommendedName>
</protein>
<dbReference type="Proteomes" id="UP000053097">
    <property type="component" value="Unassembled WGS sequence"/>
</dbReference>
<feature type="non-terminal residue" evidence="2">
    <location>
        <position position="1"/>
    </location>
</feature>
<dbReference type="InterPro" id="IPR012337">
    <property type="entry name" value="RNaseH-like_sf"/>
</dbReference>
<gene>
    <name evidence="2" type="ORF">X777_11043</name>
</gene>
<dbReference type="GO" id="GO:0046983">
    <property type="term" value="F:protein dimerization activity"/>
    <property type="evidence" value="ECO:0007669"/>
    <property type="project" value="InterPro"/>
</dbReference>
<dbReference type="PANTHER" id="PTHR47611">
    <property type="entry name" value="HAT DIMERISATION DOMAIN, C-TERMINAL"/>
    <property type="match status" value="1"/>
</dbReference>
<dbReference type="SUPFAM" id="SSF53098">
    <property type="entry name" value="Ribonuclease H-like"/>
    <property type="match status" value="1"/>
</dbReference>